<dbReference type="Pfam" id="PF00071">
    <property type="entry name" value="Ras"/>
    <property type="match status" value="1"/>
</dbReference>
<dbReference type="SMART" id="SM00320">
    <property type="entry name" value="WD40"/>
    <property type="match status" value="6"/>
</dbReference>
<dbReference type="SMART" id="SM00175">
    <property type="entry name" value="RAB"/>
    <property type="match status" value="1"/>
</dbReference>
<dbReference type="InterPro" id="IPR015943">
    <property type="entry name" value="WD40/YVTN_repeat-like_dom_sf"/>
</dbReference>
<dbReference type="InterPro" id="IPR050227">
    <property type="entry name" value="Rab"/>
</dbReference>
<dbReference type="SMART" id="SM00176">
    <property type="entry name" value="RAN"/>
    <property type="match status" value="1"/>
</dbReference>
<proteinExistence type="predicted"/>
<dbReference type="GO" id="GO:0005525">
    <property type="term" value="F:GTP binding"/>
    <property type="evidence" value="ECO:0007669"/>
    <property type="project" value="UniProtKB-KW"/>
</dbReference>
<reference evidence="4" key="1">
    <citation type="submission" date="2023-08" db="EMBL/GenBank/DDBJ databases">
        <authorList>
            <person name="Chen Y."/>
            <person name="Shah S."/>
            <person name="Dougan E. K."/>
            <person name="Thang M."/>
            <person name="Chan C."/>
        </authorList>
    </citation>
    <scope>NUCLEOTIDE SEQUENCE</scope>
</reference>
<evidence type="ECO:0000313" key="4">
    <source>
        <dbReference type="EMBL" id="CAJ1407413.1"/>
    </source>
</evidence>
<organism evidence="4 5">
    <name type="scientific">Effrenium voratum</name>
    <dbReference type="NCBI Taxonomy" id="2562239"/>
    <lineage>
        <taxon>Eukaryota</taxon>
        <taxon>Sar</taxon>
        <taxon>Alveolata</taxon>
        <taxon>Dinophyceae</taxon>
        <taxon>Suessiales</taxon>
        <taxon>Symbiodiniaceae</taxon>
        <taxon>Effrenium</taxon>
    </lineage>
</organism>
<keyword evidence="5" id="KW-1185">Reference proteome</keyword>
<dbReference type="SUPFAM" id="SSF50978">
    <property type="entry name" value="WD40 repeat-like"/>
    <property type="match status" value="1"/>
</dbReference>
<evidence type="ECO:0000256" key="1">
    <source>
        <dbReference type="ARBA" id="ARBA00022741"/>
    </source>
</evidence>
<dbReference type="AlphaFoldDB" id="A0AA36JLX5"/>
<protein>
    <recommendedName>
        <fullName evidence="6">Ras-related protein Rab-23</fullName>
    </recommendedName>
</protein>
<dbReference type="SMART" id="SM00173">
    <property type="entry name" value="RAS"/>
    <property type="match status" value="1"/>
</dbReference>
<dbReference type="GO" id="GO:0003924">
    <property type="term" value="F:GTPase activity"/>
    <property type="evidence" value="ECO:0007669"/>
    <property type="project" value="InterPro"/>
</dbReference>
<evidence type="ECO:0000256" key="3">
    <source>
        <dbReference type="SAM" id="MobiDB-lite"/>
    </source>
</evidence>
<dbReference type="InterPro" id="IPR001680">
    <property type="entry name" value="WD40_rpt"/>
</dbReference>
<dbReference type="CDD" id="cd04106">
    <property type="entry name" value="Rab23_like"/>
    <property type="match status" value="1"/>
</dbReference>
<dbReference type="SUPFAM" id="SSF52540">
    <property type="entry name" value="P-loop containing nucleoside triphosphate hydrolases"/>
    <property type="match status" value="1"/>
</dbReference>
<evidence type="ECO:0008006" key="6">
    <source>
        <dbReference type="Google" id="ProtNLM"/>
    </source>
</evidence>
<keyword evidence="2" id="KW-0342">GTP-binding</keyword>
<dbReference type="FunFam" id="3.40.50.300:FF:001329">
    <property type="entry name" value="Small GTP-binding protein, putative"/>
    <property type="match status" value="1"/>
</dbReference>
<feature type="region of interest" description="Disordered" evidence="3">
    <location>
        <begin position="197"/>
        <end position="217"/>
    </location>
</feature>
<dbReference type="Pfam" id="PF00400">
    <property type="entry name" value="WD40"/>
    <property type="match status" value="2"/>
</dbReference>
<dbReference type="Proteomes" id="UP001178507">
    <property type="component" value="Unassembled WGS sequence"/>
</dbReference>
<dbReference type="PRINTS" id="PR00449">
    <property type="entry name" value="RASTRNSFRMNG"/>
</dbReference>
<dbReference type="InterPro" id="IPR034114">
    <property type="entry name" value="Rab23"/>
</dbReference>
<evidence type="ECO:0000313" key="5">
    <source>
        <dbReference type="Proteomes" id="UP001178507"/>
    </source>
</evidence>
<sequence length="659" mass="71569">MLEQDVDITLKVIVVGNGQVGKTSMITRFAKGIFTNEYKKTIGVDFLEKRMHLKDVGEEVTYLLWDTAGQEEYDAITRAYYKGAGACILAFSTTDRDSFDAVESWYKKVHDECGQLAMVLVQNKVDLMDDAVVEAKEVETLAKKLRLKLYRTCVKDDLNVTEVFTHLGGEFVKNGGEASLGKASMMSIEEVASKPMAERSAAAKAGQPAEDAGPSDQPFKLSKLEIAAGYVARGRLKARFVPGKAATKLPSGSFAFDARPTRESGLACRLKAGAKRKWQEAADVRTSWQAQVPRLYDLVVSHVRSPGVRSLQWPGGAARIEQGVVLQRMVVGTAEAILIMAVRLPWHEPMTRESDFCQPWQGTPAGHSQPFVRVTQYMAHEGPVEHLSCSPHTYLLLASQAEGSGEVLLFRAADWQVAANNTCRPERRLAIEAAGGCGTSWMGAGGCQLLAGSAAGAHLWDVEVGSLVKTFPGQSSVTTAVAASTASPQLFATSGSDGCCTLWDARVGSTIFQRHCHLGPAHCAEFAPGGIERLASGGADRILLWEIRHPGQPCNLSWDGADFQGVSHMTWSPFSNNMLAAAYGDGRVLLWDVEKAHNQRADGMEAPGVTFVHGGHAQRQPSGVAWSSDCPWLLASADAEEMQFWRPSREVLESQVERD</sequence>
<keyword evidence="1" id="KW-0547">Nucleotide-binding</keyword>
<dbReference type="PROSITE" id="PS51421">
    <property type="entry name" value="RAS"/>
    <property type="match status" value="1"/>
</dbReference>
<dbReference type="PANTHER" id="PTHR47977">
    <property type="entry name" value="RAS-RELATED PROTEIN RAB"/>
    <property type="match status" value="1"/>
</dbReference>
<dbReference type="PROSITE" id="PS51420">
    <property type="entry name" value="RHO"/>
    <property type="match status" value="1"/>
</dbReference>
<dbReference type="PROSITE" id="PS51419">
    <property type="entry name" value="RAB"/>
    <property type="match status" value="1"/>
</dbReference>
<dbReference type="Gene3D" id="3.40.50.300">
    <property type="entry name" value="P-loop containing nucleotide triphosphate hydrolases"/>
    <property type="match status" value="1"/>
</dbReference>
<comment type="caution">
    <text evidence="4">The sequence shown here is derived from an EMBL/GenBank/DDBJ whole genome shotgun (WGS) entry which is preliminary data.</text>
</comment>
<gene>
    <name evidence="4" type="ORF">EVOR1521_LOCUS29114</name>
</gene>
<dbReference type="InterPro" id="IPR001806">
    <property type="entry name" value="Small_GTPase"/>
</dbReference>
<name>A0AA36JLX5_9DINO</name>
<dbReference type="NCBIfam" id="TIGR00231">
    <property type="entry name" value="small_GTP"/>
    <property type="match status" value="1"/>
</dbReference>
<dbReference type="Gene3D" id="2.130.10.10">
    <property type="entry name" value="YVTN repeat-like/Quinoprotein amine dehydrogenase"/>
    <property type="match status" value="1"/>
</dbReference>
<dbReference type="InterPro" id="IPR027417">
    <property type="entry name" value="P-loop_NTPase"/>
</dbReference>
<dbReference type="InterPro" id="IPR005225">
    <property type="entry name" value="Small_GTP-bd"/>
</dbReference>
<dbReference type="InterPro" id="IPR036322">
    <property type="entry name" value="WD40_repeat_dom_sf"/>
</dbReference>
<dbReference type="SMART" id="SM00174">
    <property type="entry name" value="RHO"/>
    <property type="match status" value="1"/>
</dbReference>
<accession>A0AA36JLX5</accession>
<dbReference type="EMBL" id="CAUJNA010003671">
    <property type="protein sequence ID" value="CAJ1407413.1"/>
    <property type="molecule type" value="Genomic_DNA"/>
</dbReference>
<evidence type="ECO:0000256" key="2">
    <source>
        <dbReference type="ARBA" id="ARBA00023134"/>
    </source>
</evidence>